<sequence length="244" mass="28107">MNILIVEDDFIIAKHLQFLLNGFGYDANDIATDYTTATEILQSKVFHLAVLDINLNGYQTGIDLAHYIRENFKIPFLFLSAHEDIAVVNAALQAAPHAFLQKPFQKITVYTAVKLALKNYRLAALAGETTSEEKEDTTVIKDALFIKEKHMFTKIMLTDILYIRSDDNYLELHTTKKKYTIRETLKNMLQQLPTNYFFRVHKSFIINLNAITGIDYVHVMINDIEIPITNDNRTELLSRIRTFS</sequence>
<protein>
    <submittedName>
        <fullName evidence="4">Two component transcriptional regulator, LytTR family</fullName>
    </submittedName>
</protein>
<dbReference type="PROSITE" id="PS50110">
    <property type="entry name" value="RESPONSE_REGULATORY"/>
    <property type="match status" value="1"/>
</dbReference>
<dbReference type="AlphaFoldDB" id="A0A1G7HTK7"/>
<dbReference type="InterPro" id="IPR046947">
    <property type="entry name" value="LytR-like"/>
</dbReference>
<dbReference type="SUPFAM" id="SSF52172">
    <property type="entry name" value="CheY-like"/>
    <property type="match status" value="1"/>
</dbReference>
<dbReference type="Gene3D" id="3.40.50.2300">
    <property type="match status" value="1"/>
</dbReference>
<evidence type="ECO:0000259" key="2">
    <source>
        <dbReference type="PROSITE" id="PS50110"/>
    </source>
</evidence>
<keyword evidence="5" id="KW-1185">Reference proteome</keyword>
<dbReference type="Pfam" id="PF00072">
    <property type="entry name" value="Response_reg"/>
    <property type="match status" value="1"/>
</dbReference>
<dbReference type="SMART" id="SM00448">
    <property type="entry name" value="REC"/>
    <property type="match status" value="1"/>
</dbReference>
<feature type="domain" description="HTH LytTR-type" evidence="3">
    <location>
        <begin position="159"/>
        <end position="216"/>
    </location>
</feature>
<dbReference type="InterPro" id="IPR001789">
    <property type="entry name" value="Sig_transdc_resp-reg_receiver"/>
</dbReference>
<dbReference type="PANTHER" id="PTHR37299">
    <property type="entry name" value="TRANSCRIPTIONAL REGULATOR-RELATED"/>
    <property type="match status" value="1"/>
</dbReference>
<proteinExistence type="predicted"/>
<dbReference type="Pfam" id="PF04397">
    <property type="entry name" value="LytTR"/>
    <property type="match status" value="1"/>
</dbReference>
<feature type="domain" description="Response regulatory" evidence="2">
    <location>
        <begin position="2"/>
        <end position="117"/>
    </location>
</feature>
<dbReference type="GO" id="GO:0003677">
    <property type="term" value="F:DNA binding"/>
    <property type="evidence" value="ECO:0007669"/>
    <property type="project" value="InterPro"/>
</dbReference>
<gene>
    <name evidence="4" type="ORF">SAMN04487996_108249</name>
</gene>
<dbReference type="PANTHER" id="PTHR37299:SF1">
    <property type="entry name" value="STAGE 0 SPORULATION PROTEIN A HOMOLOG"/>
    <property type="match status" value="1"/>
</dbReference>
<dbReference type="STRING" id="659014.SAMN04487996_108249"/>
<dbReference type="EMBL" id="FNAN01000008">
    <property type="protein sequence ID" value="SDF03379.1"/>
    <property type="molecule type" value="Genomic_DNA"/>
</dbReference>
<evidence type="ECO:0000259" key="3">
    <source>
        <dbReference type="PROSITE" id="PS50930"/>
    </source>
</evidence>
<evidence type="ECO:0000313" key="5">
    <source>
        <dbReference type="Proteomes" id="UP000198748"/>
    </source>
</evidence>
<reference evidence="5" key="1">
    <citation type="submission" date="2016-10" db="EMBL/GenBank/DDBJ databases">
        <authorList>
            <person name="Varghese N."/>
            <person name="Submissions S."/>
        </authorList>
    </citation>
    <scope>NUCLEOTIDE SEQUENCE [LARGE SCALE GENOMIC DNA]</scope>
    <source>
        <strain evidence="5">DSM 25329</strain>
    </source>
</reference>
<organism evidence="4 5">
    <name type="scientific">Dyadobacter soli</name>
    <dbReference type="NCBI Taxonomy" id="659014"/>
    <lineage>
        <taxon>Bacteria</taxon>
        <taxon>Pseudomonadati</taxon>
        <taxon>Bacteroidota</taxon>
        <taxon>Cytophagia</taxon>
        <taxon>Cytophagales</taxon>
        <taxon>Spirosomataceae</taxon>
        <taxon>Dyadobacter</taxon>
    </lineage>
</organism>
<name>A0A1G7HTK7_9BACT</name>
<dbReference type="SMART" id="SM00850">
    <property type="entry name" value="LytTR"/>
    <property type="match status" value="1"/>
</dbReference>
<dbReference type="Proteomes" id="UP000198748">
    <property type="component" value="Unassembled WGS sequence"/>
</dbReference>
<accession>A0A1G7HTK7</accession>
<dbReference type="PROSITE" id="PS50930">
    <property type="entry name" value="HTH_LYTTR"/>
    <property type="match status" value="1"/>
</dbReference>
<feature type="modified residue" description="4-aspartylphosphate" evidence="1">
    <location>
        <position position="52"/>
    </location>
</feature>
<dbReference type="OrthoDB" id="1646880at2"/>
<dbReference type="InterPro" id="IPR007492">
    <property type="entry name" value="LytTR_DNA-bd_dom"/>
</dbReference>
<keyword evidence="1" id="KW-0597">Phosphoprotein</keyword>
<evidence type="ECO:0000256" key="1">
    <source>
        <dbReference type="PROSITE-ProRule" id="PRU00169"/>
    </source>
</evidence>
<dbReference type="RefSeq" id="WP_090151367.1">
    <property type="nucleotide sequence ID" value="NZ_FNAN01000008.1"/>
</dbReference>
<evidence type="ECO:0000313" key="4">
    <source>
        <dbReference type="EMBL" id="SDF03379.1"/>
    </source>
</evidence>
<dbReference type="Gene3D" id="2.40.50.1020">
    <property type="entry name" value="LytTr DNA-binding domain"/>
    <property type="match status" value="1"/>
</dbReference>
<dbReference type="InterPro" id="IPR011006">
    <property type="entry name" value="CheY-like_superfamily"/>
</dbReference>
<dbReference type="GO" id="GO:0000156">
    <property type="term" value="F:phosphorelay response regulator activity"/>
    <property type="evidence" value="ECO:0007669"/>
    <property type="project" value="InterPro"/>
</dbReference>